<sequence length="468" mass="49780">MQRTILGKVFMAASVLLAMVFAVDAHAASIVVQHALQHGDILGAIGDHVWTLAGVGSIAAAEGFRRKNGGSGGGDNPEQVMEQVTAELKRIGDEVKKSGELALKEAKNAGDVSAETKKAVDELLIKQGELQARLNEAEQKLARRGSEGGEQAKSLGQLVVENDAIKAVMAAREGKARMALKAITSLTTNADGSAGALVETQRVQGIIAPPERRMTVRDLLTPGRTTSNAIEYVRETGFTNNAAIQATEGAAKAESTMKFDLQQTSVATIAHFVKASKQILDDAAMLASYIDGRLRYGLAYVEELQLLKGSGTGGNLNGIYTQATPYAAPFALADATSIDMLRLALLQSELAELPATGIVLNPTDWTRIELTKTTDGAYLFANPQSIAGPTLWGRPVVNTQAMDVDAFLVGAFKLGAQVFDREDANVMVSTEDADNFTKNMVTIRAEERLGLAVYRPQAFTKGDFGLVS</sequence>
<keyword evidence="2" id="KW-0732">Signal</keyword>
<dbReference type="Gene3D" id="3.30.2320.10">
    <property type="entry name" value="hypothetical protein PF0899 domain"/>
    <property type="match status" value="1"/>
</dbReference>
<dbReference type="NCBIfam" id="TIGR01554">
    <property type="entry name" value="major_cap_HK97"/>
    <property type="match status" value="1"/>
</dbReference>
<evidence type="ECO:0000256" key="2">
    <source>
        <dbReference type="SAM" id="SignalP"/>
    </source>
</evidence>
<feature type="chain" id="PRO_5007621424" evidence="2">
    <location>
        <begin position="28"/>
        <end position="468"/>
    </location>
</feature>
<dbReference type="InterPro" id="IPR024455">
    <property type="entry name" value="Phage_capsid"/>
</dbReference>
<proteinExistence type="predicted"/>
<organism evidence="4 5">
    <name type="scientific">Caballeronia pedi</name>
    <dbReference type="NCBI Taxonomy" id="1777141"/>
    <lineage>
        <taxon>Bacteria</taxon>
        <taxon>Pseudomonadati</taxon>
        <taxon>Pseudomonadota</taxon>
        <taxon>Betaproteobacteria</taxon>
        <taxon>Burkholderiales</taxon>
        <taxon>Burkholderiaceae</taxon>
        <taxon>Caballeronia</taxon>
    </lineage>
</organism>
<dbReference type="STRING" id="1777141.AWB80_03075"/>
<keyword evidence="5" id="KW-1185">Reference proteome</keyword>
<gene>
    <name evidence="4" type="ORF">AWB80_03075</name>
</gene>
<dbReference type="Gene3D" id="3.30.2400.10">
    <property type="entry name" value="Major capsid protein gp5"/>
    <property type="match status" value="1"/>
</dbReference>
<feature type="signal peptide" evidence="2">
    <location>
        <begin position="1"/>
        <end position="27"/>
    </location>
</feature>
<name>A0A158B7V8_9BURK</name>
<accession>A0A158B7V8</accession>
<evidence type="ECO:0000313" key="5">
    <source>
        <dbReference type="Proteomes" id="UP000054911"/>
    </source>
</evidence>
<protein>
    <submittedName>
        <fullName evidence="4">Phage capsid family protein</fullName>
    </submittedName>
</protein>
<dbReference type="Proteomes" id="UP000054911">
    <property type="component" value="Unassembled WGS sequence"/>
</dbReference>
<reference evidence="4" key="1">
    <citation type="submission" date="2016-01" db="EMBL/GenBank/DDBJ databases">
        <authorList>
            <person name="Peeters C."/>
        </authorList>
    </citation>
    <scope>NUCLEOTIDE SEQUENCE [LARGE SCALE GENOMIC DNA]</scope>
    <source>
        <strain evidence="4">LMG 29323</strain>
    </source>
</reference>
<dbReference type="InterPro" id="IPR054612">
    <property type="entry name" value="Phage_capsid-like_C"/>
</dbReference>
<comment type="subcellular location">
    <subcellularLocation>
        <location evidence="1">Virion</location>
    </subcellularLocation>
</comment>
<comment type="caution">
    <text evidence="4">The sequence shown here is derived from an EMBL/GenBank/DDBJ whole genome shotgun (WGS) entry which is preliminary data.</text>
</comment>
<feature type="domain" description="Phage capsid-like C-terminal" evidence="3">
    <location>
        <begin position="195"/>
        <end position="464"/>
    </location>
</feature>
<dbReference type="EMBL" id="FCOE02000009">
    <property type="protein sequence ID" value="SAK65457.1"/>
    <property type="molecule type" value="Genomic_DNA"/>
</dbReference>
<evidence type="ECO:0000313" key="4">
    <source>
        <dbReference type="EMBL" id="SAK65457.1"/>
    </source>
</evidence>
<dbReference type="SUPFAM" id="SSF56563">
    <property type="entry name" value="Major capsid protein gp5"/>
    <property type="match status" value="1"/>
</dbReference>
<dbReference type="Pfam" id="PF05065">
    <property type="entry name" value="Phage_capsid"/>
    <property type="match status" value="1"/>
</dbReference>
<evidence type="ECO:0000256" key="1">
    <source>
        <dbReference type="ARBA" id="ARBA00004328"/>
    </source>
</evidence>
<evidence type="ECO:0000259" key="3">
    <source>
        <dbReference type="Pfam" id="PF05065"/>
    </source>
</evidence>
<dbReference type="AlphaFoldDB" id="A0A158B7V8"/>